<dbReference type="Pfam" id="PF23559">
    <property type="entry name" value="WHD_DRP"/>
    <property type="match status" value="1"/>
</dbReference>
<dbReference type="Gene3D" id="3.40.50.300">
    <property type="entry name" value="P-loop containing nucleotide triphosphate hydrolases"/>
    <property type="match status" value="1"/>
</dbReference>
<keyword evidence="2" id="KW-0677">Repeat</keyword>
<dbReference type="CDD" id="cd14798">
    <property type="entry name" value="RX-CC_like"/>
    <property type="match status" value="1"/>
</dbReference>
<reference evidence="10" key="1">
    <citation type="journal article" date="2018" name="New Phytol.">
        <title>Genetic variants in microRNA biogenesis genes as novel indicators for secondary growth in Populus.</title>
        <authorList>
            <person name="Chen B."/>
            <person name="Chen J."/>
            <person name="Du Q."/>
            <person name="Zhou D."/>
            <person name="Wang L."/>
            <person name="Xie J."/>
            <person name="Li Y."/>
            <person name="Zhang D."/>
        </authorList>
    </citation>
    <scope>NUCLEOTIDE SEQUENCE</scope>
</reference>
<dbReference type="InterPro" id="IPR001611">
    <property type="entry name" value="Leu-rich_rpt"/>
</dbReference>
<dbReference type="InterPro" id="IPR027417">
    <property type="entry name" value="P-loop_NTPase"/>
</dbReference>
<evidence type="ECO:0000256" key="1">
    <source>
        <dbReference type="ARBA" id="ARBA00022614"/>
    </source>
</evidence>
<dbReference type="GO" id="GO:0043531">
    <property type="term" value="F:ADP binding"/>
    <property type="evidence" value="ECO:0007669"/>
    <property type="project" value="InterPro"/>
</dbReference>
<evidence type="ECO:0000313" key="10">
    <source>
        <dbReference type="EMBL" id="AXY97759.1"/>
    </source>
</evidence>
<evidence type="ECO:0000259" key="9">
    <source>
        <dbReference type="Pfam" id="PF25019"/>
    </source>
</evidence>
<dbReference type="FunFam" id="1.10.8.430:FF:000003">
    <property type="entry name" value="Probable disease resistance protein At5g66910"/>
    <property type="match status" value="1"/>
</dbReference>
<dbReference type="InterPro" id="IPR041118">
    <property type="entry name" value="Rx_N"/>
</dbReference>
<evidence type="ECO:0000256" key="5">
    <source>
        <dbReference type="ARBA" id="ARBA00022840"/>
    </source>
</evidence>
<feature type="domain" description="Disease resistance protein winged helix" evidence="8">
    <location>
        <begin position="431"/>
        <end position="502"/>
    </location>
</feature>
<evidence type="ECO:0000256" key="3">
    <source>
        <dbReference type="ARBA" id="ARBA00022741"/>
    </source>
</evidence>
<evidence type="ECO:0000256" key="2">
    <source>
        <dbReference type="ARBA" id="ARBA00022737"/>
    </source>
</evidence>
<dbReference type="GO" id="GO:0051707">
    <property type="term" value="P:response to other organism"/>
    <property type="evidence" value="ECO:0007669"/>
    <property type="project" value="UniProtKB-ARBA"/>
</dbReference>
<organism evidence="10">
    <name type="scientific">Populus tomentosa</name>
    <name type="common">Chinese white poplar</name>
    <dbReference type="NCBI Taxonomy" id="118781"/>
    <lineage>
        <taxon>Eukaryota</taxon>
        <taxon>Viridiplantae</taxon>
        <taxon>Streptophyta</taxon>
        <taxon>Embryophyta</taxon>
        <taxon>Tracheophyta</taxon>
        <taxon>Spermatophyta</taxon>
        <taxon>Magnoliopsida</taxon>
        <taxon>eudicotyledons</taxon>
        <taxon>Gunneridae</taxon>
        <taxon>Pentapetalae</taxon>
        <taxon>rosids</taxon>
        <taxon>fabids</taxon>
        <taxon>Malpighiales</taxon>
        <taxon>Salicaceae</taxon>
        <taxon>Saliceae</taxon>
        <taxon>Populus</taxon>
    </lineage>
</organism>
<feature type="domain" description="NB-ARC" evidence="6">
    <location>
        <begin position="178"/>
        <end position="347"/>
    </location>
</feature>
<keyword evidence="1" id="KW-0433">Leucine-rich repeat</keyword>
<dbReference type="SUPFAM" id="SSF52540">
    <property type="entry name" value="P-loop containing nucleoside triphosphate hydrolases"/>
    <property type="match status" value="1"/>
</dbReference>
<dbReference type="Gene3D" id="3.80.10.10">
    <property type="entry name" value="Ribonuclease Inhibitor"/>
    <property type="match status" value="2"/>
</dbReference>
<dbReference type="InterPro" id="IPR042197">
    <property type="entry name" value="Apaf_helical"/>
</dbReference>
<dbReference type="PANTHER" id="PTHR36766">
    <property type="entry name" value="PLANT BROAD-SPECTRUM MILDEW RESISTANCE PROTEIN RPW8"/>
    <property type="match status" value="1"/>
</dbReference>
<dbReference type="Gene3D" id="1.10.8.430">
    <property type="entry name" value="Helical domain of apoptotic protease-activating factors"/>
    <property type="match status" value="1"/>
</dbReference>
<keyword evidence="4" id="KW-0611">Plant defense</keyword>
<dbReference type="GO" id="GO:0005524">
    <property type="term" value="F:ATP binding"/>
    <property type="evidence" value="ECO:0007669"/>
    <property type="project" value="UniProtKB-KW"/>
</dbReference>
<dbReference type="InterPro" id="IPR032675">
    <property type="entry name" value="LRR_dom_sf"/>
</dbReference>
<sequence>MADALVSKVLQQLTSAIENESALILGGKKKVEKLTTTLTAIRSVLIDAEKKQVKEKRVRVWLEQLEAISYDLDDLLDEWNTKICEPKRIEIMGHHHSSLSKKMVRLSKFISPCFCVNQLVMHRDIGSKMECIKERLDEVANEKDKYHFDIDGKTEEADRQETTPLIDVSEVCGRDFDKDTIISKLCEEFEEENCPLIISIAGMGGMGKTTLAQLVFSDDKVTAHFEHRIWVCVSEPFDRIRIAKTIINAFDELHTYILWQHLQEHLRKSVMGKKFLLVLDDVWTNDFRIWEPIKVPLKSGAPGSRILVTTRNEGVSKMMDAAYMLPLGKLSPEDSWSLFSKFAFYGKSREDRDNLEEIGREIADKCQGLPLAVKSLGSLMRFKETKQAWENVLHSELWESEEAERGIFPHLLLSYHDLSPPIKRCFAFCAIFPRDHKIERDTLIQLWMAQGFLVPTGSVEMEQIGAEYFDNLVMRSFFQDLERDRDDFSIVACRMHDIVQSFAQFLSKNQCFVIEFDEKNVLEMASLHTKARHMTLTGREKQFHPIIFNLKNLRTLQVLQKDVKTAPPDLFHGLQCLRGLDLSHTSITGLPSAVGRLFHLRWLNLSGLNFVVLPDTICKLYNLLALKLHGCRRLHRLPRGLGKLINLRYLNIEETESLSVLPQGIGRLSNLRTLSKFCIGENREGCNVGELKNLNHLRGHLEISGLEKVRNVNEVMEANLKNKEHLRSLDLAFSFGGQELITNVLEALQPHPNLEALLVYDYGGSILPSWMTLLTKMKDLKLLRCVNCKELPSLGKLPSLEKLLIGHFNNVKCVSVEFLGIDPVTDQNSITESVVLFPKLKELTFRYMVEWENWDTTTTTSAATRRTMPCLRSLSLYDCPKLKAIPEGLKQRPLEELIITRCPILE</sequence>
<dbReference type="Gene3D" id="1.20.5.4130">
    <property type="match status" value="1"/>
</dbReference>
<name>A0A385JI94_POPTO</name>
<dbReference type="Pfam" id="PF13855">
    <property type="entry name" value="LRR_8"/>
    <property type="match status" value="1"/>
</dbReference>
<dbReference type="FunFam" id="1.10.10.10:FF:000322">
    <property type="entry name" value="Probable disease resistance protein At1g63360"/>
    <property type="match status" value="1"/>
</dbReference>
<dbReference type="GO" id="GO:0006952">
    <property type="term" value="P:defense response"/>
    <property type="evidence" value="ECO:0007669"/>
    <property type="project" value="UniProtKB-KW"/>
</dbReference>
<evidence type="ECO:0000259" key="8">
    <source>
        <dbReference type="Pfam" id="PF23559"/>
    </source>
</evidence>
<dbReference type="PANTHER" id="PTHR36766:SF40">
    <property type="entry name" value="DISEASE RESISTANCE PROTEIN RGA3"/>
    <property type="match status" value="1"/>
</dbReference>
<feature type="domain" description="R13L1/DRL21-like LRR repeat region" evidence="9">
    <location>
        <begin position="689"/>
        <end position="807"/>
    </location>
</feature>
<dbReference type="InterPro" id="IPR058922">
    <property type="entry name" value="WHD_DRP"/>
</dbReference>
<dbReference type="Pfam" id="PF18052">
    <property type="entry name" value="Rx_N"/>
    <property type="match status" value="1"/>
</dbReference>
<dbReference type="PRINTS" id="PR00364">
    <property type="entry name" value="DISEASERSIST"/>
</dbReference>
<protein>
    <submittedName>
        <fullName evidence="10">NBS-LRR, putative disease resistance gene analog</fullName>
    </submittedName>
</protein>
<dbReference type="FunFam" id="3.40.50.300:FF:001091">
    <property type="entry name" value="Probable disease resistance protein At1g61300"/>
    <property type="match status" value="1"/>
</dbReference>
<keyword evidence="3" id="KW-0547">Nucleotide-binding</keyword>
<accession>A0A385JI94</accession>
<proteinExistence type="evidence at transcript level"/>
<dbReference type="Pfam" id="PF25019">
    <property type="entry name" value="LRR_R13L1-DRL21"/>
    <property type="match status" value="1"/>
</dbReference>
<dbReference type="EMBL" id="MF463502">
    <property type="protein sequence ID" value="AXY97759.1"/>
    <property type="molecule type" value="mRNA"/>
</dbReference>
<evidence type="ECO:0000256" key="4">
    <source>
        <dbReference type="ARBA" id="ARBA00022821"/>
    </source>
</evidence>
<feature type="domain" description="Disease resistance N-terminal" evidence="7">
    <location>
        <begin position="6"/>
        <end position="94"/>
    </location>
</feature>
<dbReference type="AlphaFoldDB" id="A0A385JI94"/>
<dbReference type="Pfam" id="PF00931">
    <property type="entry name" value="NB-ARC"/>
    <property type="match status" value="1"/>
</dbReference>
<keyword evidence="5" id="KW-0067">ATP-binding</keyword>
<dbReference type="Gene3D" id="1.10.10.10">
    <property type="entry name" value="Winged helix-like DNA-binding domain superfamily/Winged helix DNA-binding domain"/>
    <property type="match status" value="1"/>
</dbReference>
<dbReference type="SUPFAM" id="SSF52058">
    <property type="entry name" value="L domain-like"/>
    <property type="match status" value="1"/>
</dbReference>
<dbReference type="InterPro" id="IPR038005">
    <property type="entry name" value="RX-like_CC"/>
</dbReference>
<dbReference type="InterPro" id="IPR056789">
    <property type="entry name" value="LRR_R13L1-DRL21"/>
</dbReference>
<dbReference type="InterPro" id="IPR002182">
    <property type="entry name" value="NB-ARC"/>
</dbReference>
<evidence type="ECO:0000259" key="7">
    <source>
        <dbReference type="Pfam" id="PF18052"/>
    </source>
</evidence>
<evidence type="ECO:0000259" key="6">
    <source>
        <dbReference type="Pfam" id="PF00931"/>
    </source>
</evidence>
<gene>
    <name evidence="10" type="primary">NBS-LRR-2</name>
    <name evidence="10" type="ORF">Potri.008G212200</name>
</gene>
<dbReference type="InterPro" id="IPR036388">
    <property type="entry name" value="WH-like_DNA-bd_sf"/>
</dbReference>